<comment type="similarity">
    <text evidence="3 10">Belongs to the transaldolase family. Type 1 subfamily.</text>
</comment>
<dbReference type="RefSeq" id="WP_134243246.1">
    <property type="nucleotide sequence ID" value="NZ_SNTY01000007.1"/>
</dbReference>
<feature type="region of interest" description="Disordered" evidence="11">
    <location>
        <begin position="1"/>
        <end position="23"/>
    </location>
</feature>
<dbReference type="InterPro" id="IPR004730">
    <property type="entry name" value="Transaldolase_1"/>
</dbReference>
<dbReference type="Pfam" id="PF00923">
    <property type="entry name" value="TAL_FSA"/>
    <property type="match status" value="1"/>
</dbReference>
<name>A0A4Y7XG76_9GAMM</name>
<evidence type="ECO:0000256" key="6">
    <source>
        <dbReference type="ARBA" id="ARBA00023126"/>
    </source>
</evidence>
<gene>
    <name evidence="12" type="primary">tal</name>
    <name evidence="12" type="ORF">E2B99_01570</name>
</gene>
<dbReference type="SUPFAM" id="SSF51569">
    <property type="entry name" value="Aldolase"/>
    <property type="match status" value="1"/>
</dbReference>
<dbReference type="PROSITE" id="PS00958">
    <property type="entry name" value="TRANSALDOLASE_2"/>
    <property type="match status" value="1"/>
</dbReference>
<dbReference type="GO" id="GO:0006098">
    <property type="term" value="P:pentose-phosphate shunt"/>
    <property type="evidence" value="ECO:0007669"/>
    <property type="project" value="UniProtKB-UniRule"/>
</dbReference>
<dbReference type="InterPro" id="IPR018225">
    <property type="entry name" value="Transaldolase_AS"/>
</dbReference>
<dbReference type="EMBL" id="SNTY01000007">
    <property type="protein sequence ID" value="TEU30523.1"/>
    <property type="molecule type" value="Genomic_DNA"/>
</dbReference>
<feature type="compositionally biased region" description="Polar residues" evidence="11">
    <location>
        <begin position="13"/>
        <end position="23"/>
    </location>
</feature>
<evidence type="ECO:0000256" key="1">
    <source>
        <dbReference type="ARBA" id="ARBA00003518"/>
    </source>
</evidence>
<comment type="pathway">
    <text evidence="2 10">Carbohydrate degradation; pentose phosphate pathway; D-glyceraldehyde 3-phosphate and beta-D-fructose 6-phosphate from D-ribose 5-phosphate and D-xylulose 5-phosphate (non-oxidative stage): step 2/3.</text>
</comment>
<evidence type="ECO:0000256" key="8">
    <source>
        <dbReference type="ARBA" id="ARBA00048810"/>
    </source>
</evidence>
<dbReference type="PROSITE" id="PS01054">
    <property type="entry name" value="TRANSALDOLASE_1"/>
    <property type="match status" value="1"/>
</dbReference>
<sequence length="351" mass="38820">MNNLLATPASGPDQISSAPVNHSQPGNALQQLCQLTTVVADTGDLNAIKQFRPLDATTNPSLITAAASLPENTHLIEAAFEQARQEGLDGEPLLNRTIDILTVKLGIEILKLIDGRVSTEVDPNFSFNTEATISRALELIKLYETEGINKDRVLIKIAATWQGIQAAKYLEEQGIHCNLTLIFNLHQASACADAKVTLISPFVGRILDWYKKKENRDAYPIEQDPGVNSVKQIYNYYKQHGLKTQVMGASFRSSEQVLALAGCDLLTIAPSILQELQQRHEQVQPQLSEALAQQAEPVDYVELDEGRFEEFLNRDEMAYALLQAGIDGFIKARDQLSHQLRESFGIGDIKP</sequence>
<proteinExistence type="inferred from homology"/>
<dbReference type="NCBIfam" id="TIGR00874">
    <property type="entry name" value="talAB"/>
    <property type="match status" value="1"/>
</dbReference>
<dbReference type="STRING" id="1120977.GCA_000619845_00728"/>
<evidence type="ECO:0000256" key="10">
    <source>
        <dbReference type="RuleBase" id="RU004155"/>
    </source>
</evidence>
<comment type="catalytic activity">
    <reaction evidence="8 10">
        <text>D-sedoheptulose 7-phosphate + D-glyceraldehyde 3-phosphate = D-erythrose 4-phosphate + beta-D-fructose 6-phosphate</text>
        <dbReference type="Rhea" id="RHEA:17053"/>
        <dbReference type="ChEBI" id="CHEBI:16897"/>
        <dbReference type="ChEBI" id="CHEBI:57483"/>
        <dbReference type="ChEBI" id="CHEBI:57634"/>
        <dbReference type="ChEBI" id="CHEBI:59776"/>
        <dbReference type="EC" id="2.2.1.2"/>
    </reaction>
</comment>
<keyword evidence="7" id="KW-0704">Schiff base</keyword>
<comment type="function">
    <text evidence="1 10">Transaldolase is important for the balance of metabolites in the pentose-phosphate pathway.</text>
</comment>
<dbReference type="OrthoDB" id="9809101at2"/>
<dbReference type="InterPro" id="IPR001585">
    <property type="entry name" value="TAL/FSA"/>
</dbReference>
<evidence type="ECO:0000256" key="5">
    <source>
        <dbReference type="ARBA" id="ARBA00022679"/>
    </source>
</evidence>
<dbReference type="PANTHER" id="PTHR10683:SF18">
    <property type="entry name" value="TRANSALDOLASE"/>
    <property type="match status" value="1"/>
</dbReference>
<dbReference type="Gene3D" id="3.20.20.70">
    <property type="entry name" value="Aldolase class I"/>
    <property type="match status" value="1"/>
</dbReference>
<evidence type="ECO:0000313" key="12">
    <source>
        <dbReference type="EMBL" id="TEU30523.1"/>
    </source>
</evidence>
<evidence type="ECO:0000256" key="4">
    <source>
        <dbReference type="ARBA" id="ARBA00013151"/>
    </source>
</evidence>
<dbReference type="EC" id="2.2.1.2" evidence="4 9"/>
<dbReference type="GO" id="GO:0004801">
    <property type="term" value="F:transaldolase activity"/>
    <property type="evidence" value="ECO:0007669"/>
    <property type="project" value="UniProtKB-UniRule"/>
</dbReference>
<keyword evidence="13" id="KW-1185">Reference proteome</keyword>
<evidence type="ECO:0000313" key="13">
    <source>
        <dbReference type="Proteomes" id="UP000297834"/>
    </source>
</evidence>
<keyword evidence="6 10" id="KW-0570">Pentose shunt</keyword>
<accession>A0A4Y7XG76</accession>
<evidence type="ECO:0000256" key="3">
    <source>
        <dbReference type="ARBA" id="ARBA00008012"/>
    </source>
</evidence>
<evidence type="ECO:0000256" key="11">
    <source>
        <dbReference type="SAM" id="MobiDB-lite"/>
    </source>
</evidence>
<evidence type="ECO:0000256" key="2">
    <source>
        <dbReference type="ARBA" id="ARBA00004857"/>
    </source>
</evidence>
<dbReference type="GO" id="GO:0005975">
    <property type="term" value="P:carbohydrate metabolic process"/>
    <property type="evidence" value="ECO:0007669"/>
    <property type="project" value="InterPro"/>
</dbReference>
<dbReference type="AlphaFoldDB" id="A0A4Y7XG76"/>
<dbReference type="InterPro" id="IPR013785">
    <property type="entry name" value="Aldolase_TIM"/>
</dbReference>
<dbReference type="GO" id="GO:0005737">
    <property type="term" value="C:cytoplasm"/>
    <property type="evidence" value="ECO:0007669"/>
    <property type="project" value="UniProtKB-UniRule"/>
</dbReference>
<organism evidence="12 13">
    <name type="scientific">Alkanindiges illinoisensis</name>
    <dbReference type="NCBI Taxonomy" id="197183"/>
    <lineage>
        <taxon>Bacteria</taxon>
        <taxon>Pseudomonadati</taxon>
        <taxon>Pseudomonadota</taxon>
        <taxon>Gammaproteobacteria</taxon>
        <taxon>Moraxellales</taxon>
        <taxon>Moraxellaceae</taxon>
        <taxon>Alkanindiges</taxon>
    </lineage>
</organism>
<comment type="caution">
    <text evidence="12">The sequence shown here is derived from an EMBL/GenBank/DDBJ whole genome shotgun (WGS) entry which is preliminary data.</text>
</comment>
<evidence type="ECO:0000256" key="7">
    <source>
        <dbReference type="ARBA" id="ARBA00023270"/>
    </source>
</evidence>
<reference evidence="12 13" key="1">
    <citation type="submission" date="2019-03" db="EMBL/GenBank/DDBJ databases">
        <title>Alkanindiges illinoisensis: a potential pathogenic isolated from ascites of a gastric cancer patient with abdominal metastasis.</title>
        <authorList>
            <person name="Hu X."/>
            <person name="Yang B."/>
            <person name="Yan X."/>
            <person name="Lin L."/>
            <person name="Zhao H."/>
            <person name="Zhou F."/>
            <person name="Su B."/>
            <person name="Chen J."/>
            <person name="Rui Y."/>
            <person name="Wang Q."/>
            <person name="Zheng L."/>
        </authorList>
    </citation>
    <scope>NUCLEOTIDE SEQUENCE [LARGE SCALE GENOMIC DNA]</scope>
    <source>
        <strain evidence="12 13">NFYY 23406</strain>
    </source>
</reference>
<dbReference type="Proteomes" id="UP000297834">
    <property type="component" value="Unassembled WGS sequence"/>
</dbReference>
<evidence type="ECO:0000256" key="9">
    <source>
        <dbReference type="NCBIfam" id="TIGR00874"/>
    </source>
</evidence>
<dbReference type="CDD" id="cd00957">
    <property type="entry name" value="Transaldolase_TalAB"/>
    <property type="match status" value="1"/>
</dbReference>
<dbReference type="PANTHER" id="PTHR10683">
    <property type="entry name" value="TRANSALDOLASE"/>
    <property type="match status" value="1"/>
</dbReference>
<keyword evidence="5 10" id="KW-0808">Transferase</keyword>
<protein>
    <recommendedName>
        <fullName evidence="4 9">Transaldolase</fullName>
        <ecNumber evidence="4 9">2.2.1.2</ecNumber>
    </recommendedName>
</protein>
<dbReference type="UniPathway" id="UPA00115">
    <property type="reaction ID" value="UER00414"/>
</dbReference>